<keyword evidence="1" id="KW-0732">Signal</keyword>
<evidence type="ECO:0000313" key="2">
    <source>
        <dbReference type="EMBL" id="MBB5638892.1"/>
    </source>
</evidence>
<dbReference type="EMBL" id="JACHCE010000010">
    <property type="protein sequence ID" value="MBB5638892.1"/>
    <property type="molecule type" value="Genomic_DNA"/>
</dbReference>
<reference evidence="2 3" key="1">
    <citation type="submission" date="2020-08" db="EMBL/GenBank/DDBJ databases">
        <title>Genomic Encyclopedia of Type Strains, Phase IV (KMG-V): Genome sequencing to study the core and pangenomes of soil and plant-associated prokaryotes.</title>
        <authorList>
            <person name="Whitman W."/>
        </authorList>
    </citation>
    <scope>NUCLEOTIDE SEQUENCE [LARGE SCALE GENOMIC DNA]</scope>
    <source>
        <strain evidence="2 3">S3M1</strain>
    </source>
</reference>
<comment type="caution">
    <text evidence="2">The sequence shown here is derived from an EMBL/GenBank/DDBJ whole genome shotgun (WGS) entry which is preliminary data.</text>
</comment>
<dbReference type="AlphaFoldDB" id="A0A7W8ZRJ7"/>
<feature type="chain" id="PRO_5031348316" evidence="1">
    <location>
        <begin position="20"/>
        <end position="132"/>
    </location>
</feature>
<organism evidence="2 3">
    <name type="scientific">Pedobacter cryoconitis</name>
    <dbReference type="NCBI Taxonomy" id="188932"/>
    <lineage>
        <taxon>Bacteria</taxon>
        <taxon>Pseudomonadati</taxon>
        <taxon>Bacteroidota</taxon>
        <taxon>Sphingobacteriia</taxon>
        <taxon>Sphingobacteriales</taxon>
        <taxon>Sphingobacteriaceae</taxon>
        <taxon>Pedobacter</taxon>
    </lineage>
</organism>
<name>A0A7W8ZRJ7_9SPHI</name>
<evidence type="ECO:0000313" key="3">
    <source>
        <dbReference type="Proteomes" id="UP000537204"/>
    </source>
</evidence>
<accession>A0A7W8ZRJ7</accession>
<dbReference type="Proteomes" id="UP000537204">
    <property type="component" value="Unassembled WGS sequence"/>
</dbReference>
<feature type="signal peptide" evidence="1">
    <location>
        <begin position="1"/>
        <end position="19"/>
    </location>
</feature>
<evidence type="ECO:0000256" key="1">
    <source>
        <dbReference type="SAM" id="SignalP"/>
    </source>
</evidence>
<protein>
    <submittedName>
        <fullName evidence="2">Uncharacterized protein</fullName>
    </submittedName>
</protein>
<dbReference type="RefSeq" id="WP_183884678.1">
    <property type="nucleotide sequence ID" value="NZ_JACHCE010000010.1"/>
</dbReference>
<sequence>MKTLSMFSLLIISAFLANAKPVEIKDPPKERKNEVLTAPMKLSKAAYIYVARPIQTEIGPSGISCPFSIVKNETTGETVTASYSGSAILNVSAGDVVTALFDFSGQSSKKFTGAVTISVSEFNSGYKTIWVR</sequence>
<proteinExistence type="predicted"/>
<gene>
    <name evidence="2" type="ORF">HDE68_004827</name>
</gene>